<reference evidence="10 11" key="1">
    <citation type="submission" date="2019-06" db="EMBL/GenBank/DDBJ databases">
        <title>Genome sequencing of plant associated microbes to promote plant fitness in Sorghum bicolor and Oryza sativa.</title>
        <authorList>
            <person name="Coleman-Derr D."/>
        </authorList>
    </citation>
    <scope>NUCLEOTIDE SEQUENCE [LARGE SCALE GENOMIC DNA]</scope>
    <source>
        <strain evidence="10 11">KV-663</strain>
    </source>
</reference>
<feature type="signal peptide" evidence="8">
    <location>
        <begin position="1"/>
        <end position="30"/>
    </location>
</feature>
<dbReference type="InterPro" id="IPR027417">
    <property type="entry name" value="P-loop_NTPase"/>
</dbReference>
<keyword evidence="2" id="KW-1003">Cell membrane</keyword>
<evidence type="ECO:0000256" key="6">
    <source>
        <dbReference type="SAM" id="MobiDB-lite"/>
    </source>
</evidence>
<dbReference type="Gene3D" id="3.40.50.300">
    <property type="entry name" value="P-loop containing nucleotide triphosphate hydrolases"/>
    <property type="match status" value="1"/>
</dbReference>
<evidence type="ECO:0000256" key="5">
    <source>
        <dbReference type="ARBA" id="ARBA00023136"/>
    </source>
</evidence>
<evidence type="ECO:0000259" key="9">
    <source>
        <dbReference type="Pfam" id="PF12696"/>
    </source>
</evidence>
<dbReference type="Proteomes" id="UP000316747">
    <property type="component" value="Unassembled WGS sequence"/>
</dbReference>
<feature type="transmembrane region" description="Helical" evidence="7">
    <location>
        <begin position="71"/>
        <end position="92"/>
    </location>
</feature>
<evidence type="ECO:0000256" key="4">
    <source>
        <dbReference type="ARBA" id="ARBA00022989"/>
    </source>
</evidence>
<dbReference type="InterPro" id="IPR051539">
    <property type="entry name" value="T4SS-coupling_protein"/>
</dbReference>
<keyword evidence="3 7" id="KW-0812">Transmembrane</keyword>
<comment type="subcellular location">
    <subcellularLocation>
        <location evidence="1">Cell membrane</location>
        <topology evidence="1">Multi-pass membrane protein</topology>
    </subcellularLocation>
</comment>
<feature type="transmembrane region" description="Helical" evidence="7">
    <location>
        <begin position="369"/>
        <end position="389"/>
    </location>
</feature>
<dbReference type="RefSeq" id="WP_260439658.1">
    <property type="nucleotide sequence ID" value="NZ_VFPM01000002.1"/>
</dbReference>
<keyword evidence="4 7" id="KW-1133">Transmembrane helix</keyword>
<accession>A0A543HTM5</accession>
<evidence type="ECO:0000313" key="10">
    <source>
        <dbReference type="EMBL" id="TQM61717.1"/>
    </source>
</evidence>
<keyword evidence="8" id="KW-0732">Signal</keyword>
<protein>
    <submittedName>
        <fullName evidence="10">Type IV secretory pathway TraG/TraD family ATPase VirD4</fullName>
    </submittedName>
</protein>
<organism evidence="10 11">
    <name type="scientific">Humibacillus xanthopallidus</name>
    <dbReference type="NCBI Taxonomy" id="412689"/>
    <lineage>
        <taxon>Bacteria</taxon>
        <taxon>Bacillati</taxon>
        <taxon>Actinomycetota</taxon>
        <taxon>Actinomycetes</taxon>
        <taxon>Micrococcales</taxon>
        <taxon>Intrasporangiaceae</taxon>
        <taxon>Humibacillus</taxon>
    </lineage>
</organism>
<dbReference type="GO" id="GO:0005886">
    <property type="term" value="C:plasma membrane"/>
    <property type="evidence" value="ECO:0007669"/>
    <property type="project" value="UniProtKB-SubCell"/>
</dbReference>
<sequence length="603" mass="63026">MKQPLMVEDRGLALGILVASAAWLTPSAGAAVAAAATGAGPPSFTAAAPITLLTHPSAPALAFGPSVGPAWWYWVTTATVAAIVLIPVLAFWRRESTSRATPVGCASGTQVAAASGRRALLRRARVLRPSLTAVRPQDVGYRLGSSHGVDSYASVEDSMVILGPPRAGKGLHLVIPMMLDTPGAVLTTSTRPDNLTTTLRARSRRGPVAVFDPQGLAPGIASATRWSPIRGCQDPHIAMVRAKALTTNTAAGTTDSTFWQASAEQAVRCLLHAAALAECVAADLYRWSLSAVQAREAVLILATDTRAAPSWHQALDAIINADARQRDSIWAMVTIAFSALADPKVLDAVSPGRGEHFDPERFLRNNGTVYLLGTSTGVAATAGLVGAFVEDVVEAARRVAARSPSSRLDPPLSLILDEAANYPLPSLPSLMSDGGGSGMSTIVVLQSLAQARAVWGENHASAIWDAAIVKTILGGGSNARDLEDLSKLLGQRDERNTSSSRGPDGRRSTSTTTTKVPILEPSALRTLPFGQAILLMKSAPPIALTLSPWTGRKDAKALTDDREDSEAAIRTAHANRSATPGTATAPDPRQTGCDDRSNTMGTA</sequence>
<feature type="chain" id="PRO_5021991626" evidence="8">
    <location>
        <begin position="31"/>
        <end position="603"/>
    </location>
</feature>
<evidence type="ECO:0000256" key="2">
    <source>
        <dbReference type="ARBA" id="ARBA00022475"/>
    </source>
</evidence>
<comment type="caution">
    <text evidence="10">The sequence shown here is derived from an EMBL/GenBank/DDBJ whole genome shotgun (WGS) entry which is preliminary data.</text>
</comment>
<evidence type="ECO:0000256" key="1">
    <source>
        <dbReference type="ARBA" id="ARBA00004651"/>
    </source>
</evidence>
<name>A0A543HTM5_9MICO</name>
<gene>
    <name evidence="10" type="ORF">FBY41_1729</name>
</gene>
<feature type="domain" description="TraD/TraG TraM recognition site" evidence="9">
    <location>
        <begin position="411"/>
        <end position="528"/>
    </location>
</feature>
<evidence type="ECO:0000313" key="11">
    <source>
        <dbReference type="Proteomes" id="UP000316747"/>
    </source>
</evidence>
<feature type="region of interest" description="Disordered" evidence="6">
    <location>
        <begin position="488"/>
        <end position="519"/>
    </location>
</feature>
<dbReference type="PANTHER" id="PTHR37937">
    <property type="entry name" value="CONJUGATIVE TRANSFER: DNA TRANSPORT"/>
    <property type="match status" value="1"/>
</dbReference>
<keyword evidence="5 7" id="KW-0472">Membrane</keyword>
<evidence type="ECO:0000256" key="7">
    <source>
        <dbReference type="SAM" id="Phobius"/>
    </source>
</evidence>
<evidence type="ECO:0000256" key="8">
    <source>
        <dbReference type="SAM" id="SignalP"/>
    </source>
</evidence>
<dbReference type="CDD" id="cd01127">
    <property type="entry name" value="TrwB_TraG_TraD_VirD4"/>
    <property type="match status" value="1"/>
</dbReference>
<dbReference type="SUPFAM" id="SSF52540">
    <property type="entry name" value="P-loop containing nucleoside triphosphate hydrolases"/>
    <property type="match status" value="1"/>
</dbReference>
<dbReference type="PANTHER" id="PTHR37937:SF1">
    <property type="entry name" value="CONJUGATIVE TRANSFER: DNA TRANSPORT"/>
    <property type="match status" value="1"/>
</dbReference>
<feature type="region of interest" description="Disordered" evidence="6">
    <location>
        <begin position="555"/>
        <end position="603"/>
    </location>
</feature>
<evidence type="ECO:0000256" key="3">
    <source>
        <dbReference type="ARBA" id="ARBA00022692"/>
    </source>
</evidence>
<dbReference type="EMBL" id="VFPM01000002">
    <property type="protein sequence ID" value="TQM61717.1"/>
    <property type="molecule type" value="Genomic_DNA"/>
</dbReference>
<dbReference type="AlphaFoldDB" id="A0A543HTM5"/>
<keyword evidence="11" id="KW-1185">Reference proteome</keyword>
<dbReference type="Pfam" id="PF12696">
    <property type="entry name" value="TraG-D_C"/>
    <property type="match status" value="1"/>
</dbReference>
<proteinExistence type="predicted"/>
<dbReference type="InterPro" id="IPR032689">
    <property type="entry name" value="TraG-D_C"/>
</dbReference>